<feature type="transmembrane region" description="Helical" evidence="1">
    <location>
        <begin position="20"/>
        <end position="37"/>
    </location>
</feature>
<proteinExistence type="predicted"/>
<reference evidence="2 3" key="1">
    <citation type="journal article" date="2023" name="Sci. Data">
        <title>Genome assembly of the Korean intertidal mud-creeper Batillaria attramentaria.</title>
        <authorList>
            <person name="Patra A.K."/>
            <person name="Ho P.T."/>
            <person name="Jun S."/>
            <person name="Lee S.J."/>
            <person name="Kim Y."/>
            <person name="Won Y.J."/>
        </authorList>
    </citation>
    <scope>NUCLEOTIDE SEQUENCE [LARGE SCALE GENOMIC DNA]</scope>
    <source>
        <strain evidence="2">Wonlab-2016</strain>
    </source>
</reference>
<name>A0ABD0KS79_9CAEN</name>
<dbReference type="EMBL" id="JACVVK020000135">
    <property type="protein sequence ID" value="KAK7489610.1"/>
    <property type="molecule type" value="Genomic_DNA"/>
</dbReference>
<evidence type="ECO:0000256" key="1">
    <source>
        <dbReference type="SAM" id="Phobius"/>
    </source>
</evidence>
<accession>A0ABD0KS79</accession>
<organism evidence="2 3">
    <name type="scientific">Batillaria attramentaria</name>
    <dbReference type="NCBI Taxonomy" id="370345"/>
    <lineage>
        <taxon>Eukaryota</taxon>
        <taxon>Metazoa</taxon>
        <taxon>Spiralia</taxon>
        <taxon>Lophotrochozoa</taxon>
        <taxon>Mollusca</taxon>
        <taxon>Gastropoda</taxon>
        <taxon>Caenogastropoda</taxon>
        <taxon>Sorbeoconcha</taxon>
        <taxon>Cerithioidea</taxon>
        <taxon>Batillariidae</taxon>
        <taxon>Batillaria</taxon>
    </lineage>
</organism>
<evidence type="ECO:0000313" key="3">
    <source>
        <dbReference type="Proteomes" id="UP001519460"/>
    </source>
</evidence>
<keyword evidence="3" id="KW-1185">Reference proteome</keyword>
<dbReference type="AlphaFoldDB" id="A0ABD0KS79"/>
<evidence type="ECO:0000313" key="2">
    <source>
        <dbReference type="EMBL" id="KAK7489610.1"/>
    </source>
</evidence>
<comment type="caution">
    <text evidence="2">The sequence shown here is derived from an EMBL/GenBank/DDBJ whole genome shotgun (WGS) entry which is preliminary data.</text>
</comment>
<keyword evidence="1" id="KW-0472">Membrane</keyword>
<keyword evidence="1" id="KW-0812">Transmembrane</keyword>
<keyword evidence="1" id="KW-1133">Transmembrane helix</keyword>
<sequence length="96" mass="10794">MYPISGRSTGACVETKRRGLFWVFAHMVRVLWVNLVVRKWRPFSKRGCFELRLVYGVGGGVWRVGDSGTGKVSEFVCFASEKQTFLPFAACRPDGS</sequence>
<gene>
    <name evidence="2" type="ORF">BaRGS_00019005</name>
</gene>
<protein>
    <submittedName>
        <fullName evidence="2">Uncharacterized protein</fullName>
    </submittedName>
</protein>
<dbReference type="Proteomes" id="UP001519460">
    <property type="component" value="Unassembled WGS sequence"/>
</dbReference>